<evidence type="ECO:0000256" key="4">
    <source>
        <dbReference type="ARBA" id="ARBA00022989"/>
    </source>
</evidence>
<gene>
    <name evidence="8" type="ORF">BKA16_004701</name>
</gene>
<dbReference type="EMBL" id="JACIFP010000002">
    <property type="protein sequence ID" value="MBB4138076.1"/>
    <property type="molecule type" value="Genomic_DNA"/>
</dbReference>
<dbReference type="PANTHER" id="PTHR37937">
    <property type="entry name" value="CONJUGATIVE TRANSFER: DNA TRANSPORT"/>
    <property type="match status" value="1"/>
</dbReference>
<dbReference type="Gene3D" id="3.40.50.300">
    <property type="entry name" value="P-loop containing nucleotide triphosphate hydrolases"/>
    <property type="match status" value="1"/>
</dbReference>
<dbReference type="InterPro" id="IPR027417">
    <property type="entry name" value="P-loop_NTPase"/>
</dbReference>
<accession>A0A840F863</accession>
<dbReference type="Proteomes" id="UP000551501">
    <property type="component" value="Unassembled WGS sequence"/>
</dbReference>
<dbReference type="AlphaFoldDB" id="A0A840F863"/>
<organism evidence="8 9">
    <name type="scientific">Gordonia humi</name>
    <dbReference type="NCBI Taxonomy" id="686429"/>
    <lineage>
        <taxon>Bacteria</taxon>
        <taxon>Bacillati</taxon>
        <taxon>Actinomycetota</taxon>
        <taxon>Actinomycetes</taxon>
        <taxon>Mycobacteriales</taxon>
        <taxon>Gordoniaceae</taxon>
        <taxon>Gordonia</taxon>
    </lineage>
</organism>
<keyword evidence="2" id="KW-1003">Cell membrane</keyword>
<evidence type="ECO:0000256" key="2">
    <source>
        <dbReference type="ARBA" id="ARBA00022475"/>
    </source>
</evidence>
<proteinExistence type="predicted"/>
<comment type="caution">
    <text evidence="8">The sequence shown here is derived from an EMBL/GenBank/DDBJ whole genome shotgun (WGS) entry which is preliminary data.</text>
</comment>
<dbReference type="RefSeq" id="WP_183373323.1">
    <property type="nucleotide sequence ID" value="NZ_BAABHL010000166.1"/>
</dbReference>
<evidence type="ECO:0000313" key="8">
    <source>
        <dbReference type="EMBL" id="MBB4138076.1"/>
    </source>
</evidence>
<reference evidence="8 9" key="1">
    <citation type="submission" date="2020-08" db="EMBL/GenBank/DDBJ databases">
        <title>Sequencing the genomes of 1000 actinobacteria strains.</title>
        <authorList>
            <person name="Klenk H.-P."/>
        </authorList>
    </citation>
    <scope>NUCLEOTIDE SEQUENCE [LARGE SCALE GENOMIC DNA]</scope>
    <source>
        <strain evidence="8 9">DSM 45298</strain>
    </source>
</reference>
<keyword evidence="9" id="KW-1185">Reference proteome</keyword>
<dbReference type="PANTHER" id="PTHR37937:SF1">
    <property type="entry name" value="CONJUGATIVE TRANSFER: DNA TRANSPORT"/>
    <property type="match status" value="1"/>
</dbReference>
<evidence type="ECO:0000256" key="1">
    <source>
        <dbReference type="ARBA" id="ARBA00004651"/>
    </source>
</evidence>
<evidence type="ECO:0000313" key="9">
    <source>
        <dbReference type="Proteomes" id="UP000551501"/>
    </source>
</evidence>
<feature type="transmembrane region" description="Helical" evidence="6">
    <location>
        <begin position="92"/>
        <end position="113"/>
    </location>
</feature>
<evidence type="ECO:0000256" key="6">
    <source>
        <dbReference type="SAM" id="Phobius"/>
    </source>
</evidence>
<name>A0A840F863_9ACTN</name>
<keyword evidence="5 6" id="KW-0472">Membrane</keyword>
<dbReference type="GO" id="GO:0005886">
    <property type="term" value="C:plasma membrane"/>
    <property type="evidence" value="ECO:0007669"/>
    <property type="project" value="UniProtKB-SubCell"/>
</dbReference>
<sequence>MSYHDYPPHRGTDPATTLILTLMGAVLGVLLIGGGGLAVAGAISGLLSGHGWAWPSGGDDPAPFAAVKAAWTSPGTPANGWPATAPAPGPGWLFWLVFIALLTAIGVCAWKIWAFVDERKARREIAERGLASAQDLHHANLTEHAAVERARTSQMAGSDVVDPTLAAIYVGVHRDSKQSVFVQHRDCTLIEGPTGSGKTWRSAVQRCWDAPGFLMVTTTKADLIAATLAERQTYGEIAVFDPERLTGWPHPLRWSVLAGCQDPTIAIRRAEAMVKAAPMDNVKDSSFWQTRGSVVLRCCLMAAALADLRLRDIREWVGSMDVSQPYQILSKLYPEWAGDMQQLMTSESSSVGDVFATAATMLEPLADPAIREMVDVPATESIDLAAFVLHGANTLYISCEADQPKVAPIVAAMAAEVYQILNRQSQLEPSGRLTVPARLVLDEVNNIAPIPGLPNKMTDSGGRGICIWAYAHNRLQSIKRWGRDAGQEFTINAPNRIILPGLGDIDELESISRLFGTRLEQRSERPGDVREVPVLSAQEIRELPEGQALMIYRNARPIIVELPTVWERPDLDAAVTDSTALFNHIRQTGNVHARIEDLGKVG</sequence>
<evidence type="ECO:0000256" key="3">
    <source>
        <dbReference type="ARBA" id="ARBA00022692"/>
    </source>
</evidence>
<dbReference type="Pfam" id="PF12696">
    <property type="entry name" value="TraG-D_C"/>
    <property type="match status" value="1"/>
</dbReference>
<dbReference type="InterPro" id="IPR051539">
    <property type="entry name" value="T4SS-coupling_protein"/>
</dbReference>
<evidence type="ECO:0000256" key="5">
    <source>
        <dbReference type="ARBA" id="ARBA00023136"/>
    </source>
</evidence>
<keyword evidence="4 6" id="KW-1133">Transmembrane helix</keyword>
<dbReference type="CDD" id="cd01127">
    <property type="entry name" value="TrwB_TraG_TraD_VirD4"/>
    <property type="match status" value="1"/>
</dbReference>
<evidence type="ECO:0000259" key="7">
    <source>
        <dbReference type="Pfam" id="PF12696"/>
    </source>
</evidence>
<dbReference type="SUPFAM" id="SSF52540">
    <property type="entry name" value="P-loop containing nucleoside triphosphate hydrolases"/>
    <property type="match status" value="1"/>
</dbReference>
<feature type="domain" description="TraD/TraG TraM recognition site" evidence="7">
    <location>
        <begin position="436"/>
        <end position="544"/>
    </location>
</feature>
<keyword evidence="3 6" id="KW-0812">Transmembrane</keyword>
<protein>
    <submittedName>
        <fullName evidence="8">Type IV secretory pathway TraG/TraD family ATPase VirD4</fullName>
    </submittedName>
</protein>
<feature type="transmembrane region" description="Helical" evidence="6">
    <location>
        <begin position="20"/>
        <end position="47"/>
    </location>
</feature>
<comment type="subcellular location">
    <subcellularLocation>
        <location evidence="1">Cell membrane</location>
        <topology evidence="1">Multi-pass membrane protein</topology>
    </subcellularLocation>
</comment>
<dbReference type="InterPro" id="IPR032689">
    <property type="entry name" value="TraG-D_C"/>
</dbReference>